<evidence type="ECO:0000313" key="2">
    <source>
        <dbReference type="Proteomes" id="UP000649573"/>
    </source>
</evidence>
<dbReference type="EMBL" id="BMRE01000006">
    <property type="protein sequence ID" value="GGU29976.1"/>
    <property type="molecule type" value="Genomic_DNA"/>
</dbReference>
<dbReference type="Proteomes" id="UP000649573">
    <property type="component" value="Unassembled WGS sequence"/>
</dbReference>
<proteinExistence type="predicted"/>
<gene>
    <name evidence="1" type="ORF">GCM10010178_22860</name>
</gene>
<keyword evidence="2" id="KW-1185">Reference proteome</keyword>
<evidence type="ECO:0000313" key="1">
    <source>
        <dbReference type="EMBL" id="GGU29976.1"/>
    </source>
</evidence>
<name>A0ABQ2UH85_9PSEU</name>
<organism evidence="1 2">
    <name type="scientific">Lentzea flava</name>
    <dbReference type="NCBI Taxonomy" id="103732"/>
    <lineage>
        <taxon>Bacteria</taxon>
        <taxon>Bacillati</taxon>
        <taxon>Actinomycetota</taxon>
        <taxon>Actinomycetes</taxon>
        <taxon>Pseudonocardiales</taxon>
        <taxon>Pseudonocardiaceae</taxon>
        <taxon>Lentzea</taxon>
    </lineage>
</organism>
<reference evidence="2" key="1">
    <citation type="journal article" date="2019" name="Int. J. Syst. Evol. Microbiol.">
        <title>The Global Catalogue of Microorganisms (GCM) 10K type strain sequencing project: providing services to taxonomists for standard genome sequencing and annotation.</title>
        <authorList>
            <consortium name="The Broad Institute Genomics Platform"/>
            <consortium name="The Broad Institute Genome Sequencing Center for Infectious Disease"/>
            <person name="Wu L."/>
            <person name="Ma J."/>
        </authorList>
    </citation>
    <scope>NUCLEOTIDE SEQUENCE [LARGE SCALE GENOMIC DNA]</scope>
    <source>
        <strain evidence="2">JCM 3296</strain>
    </source>
</reference>
<protein>
    <recommendedName>
        <fullName evidence="3">Immunity protein 26</fullName>
    </recommendedName>
</protein>
<accession>A0ABQ2UH85</accession>
<evidence type="ECO:0008006" key="3">
    <source>
        <dbReference type="Google" id="ProtNLM"/>
    </source>
</evidence>
<dbReference type="RefSeq" id="WP_189253592.1">
    <property type="nucleotide sequence ID" value="NZ_BMRE01000006.1"/>
</dbReference>
<sequence length="139" mass="16114">MVTHTREVIEYRGEVYYAGTVEGDRIWIVKIPGETYSTDEGFEHRQELRLKQVPIAELDAWYRDEMTAKWHGQPFVVHPNRDGTMGADYVGPSQVWAEDNGLEGDPYNGFHKILDADELEDVQVDRTDYLARWKEKNPG</sequence>
<comment type="caution">
    <text evidence="1">The sequence shown here is derived from an EMBL/GenBank/DDBJ whole genome shotgun (WGS) entry which is preliminary data.</text>
</comment>